<keyword evidence="2" id="KW-0472">Membrane</keyword>
<dbReference type="Proteomes" id="UP000422569">
    <property type="component" value="Chromosome"/>
</dbReference>
<dbReference type="GO" id="GO:0051205">
    <property type="term" value="P:protein insertion into membrane"/>
    <property type="evidence" value="ECO:0007669"/>
    <property type="project" value="TreeGrafter"/>
</dbReference>
<dbReference type="InterPro" id="IPR037873">
    <property type="entry name" value="BamE-like"/>
</dbReference>
<dbReference type="InterPro" id="IPR026592">
    <property type="entry name" value="BamE"/>
</dbReference>
<dbReference type="RefSeq" id="WP_026016143.1">
    <property type="nucleotide sequence ID" value="NZ_CP044331.1"/>
</dbReference>
<dbReference type="GO" id="GO:1990063">
    <property type="term" value="C:Bam protein complex"/>
    <property type="evidence" value="ECO:0007669"/>
    <property type="project" value="TreeGrafter"/>
</dbReference>
<organism evidence="5 6">
    <name type="scientific">Methylocystis parvus</name>
    <dbReference type="NCBI Taxonomy" id="134"/>
    <lineage>
        <taxon>Bacteria</taxon>
        <taxon>Pseudomonadati</taxon>
        <taxon>Pseudomonadota</taxon>
        <taxon>Alphaproteobacteria</taxon>
        <taxon>Hyphomicrobiales</taxon>
        <taxon>Methylocystaceae</taxon>
        <taxon>Methylocystis</taxon>
    </lineage>
</organism>
<evidence type="ECO:0000256" key="1">
    <source>
        <dbReference type="ARBA" id="ARBA00022729"/>
    </source>
</evidence>
<name>A0A6B8M8L7_9HYPH</name>
<dbReference type="GO" id="GO:0043165">
    <property type="term" value="P:Gram-negative-bacterium-type cell outer membrane assembly"/>
    <property type="evidence" value="ECO:0007669"/>
    <property type="project" value="TreeGrafter"/>
</dbReference>
<reference evidence="5 6" key="1">
    <citation type="submission" date="2019-09" db="EMBL/GenBank/DDBJ databases">
        <title>Isolation and complete genome sequencing of Methylocystis species.</title>
        <authorList>
            <person name="Rumah B.L."/>
            <person name="Stead C.E."/>
            <person name="Stevens B.C."/>
            <person name="Minton N.P."/>
            <person name="Grosse-Honebrink A."/>
            <person name="Zhang Y."/>
        </authorList>
    </citation>
    <scope>NUCLEOTIDE SEQUENCE [LARGE SCALE GENOMIC DNA]</scope>
    <source>
        <strain evidence="5 6">BRCS2</strain>
    </source>
</reference>
<evidence type="ECO:0000256" key="2">
    <source>
        <dbReference type="ARBA" id="ARBA00023136"/>
    </source>
</evidence>
<accession>A0A6B8M8L7</accession>
<dbReference type="Pfam" id="PF04355">
    <property type="entry name" value="BamE"/>
    <property type="match status" value="1"/>
</dbReference>
<feature type="domain" description="Outer membrane protein assembly factor BamE" evidence="4">
    <location>
        <begin position="44"/>
        <end position="119"/>
    </location>
</feature>
<proteinExistence type="predicted"/>
<dbReference type="PROSITE" id="PS51257">
    <property type="entry name" value="PROKAR_LIPOPROTEIN"/>
    <property type="match status" value="1"/>
</dbReference>
<dbReference type="GO" id="GO:0030674">
    <property type="term" value="F:protein-macromolecule adaptor activity"/>
    <property type="evidence" value="ECO:0007669"/>
    <property type="project" value="TreeGrafter"/>
</dbReference>
<evidence type="ECO:0000256" key="3">
    <source>
        <dbReference type="ARBA" id="ARBA00023237"/>
    </source>
</evidence>
<gene>
    <name evidence="5" type="ORF">F7D14_17595</name>
</gene>
<keyword evidence="3" id="KW-0998">Cell outer membrane</keyword>
<keyword evidence="6" id="KW-1185">Reference proteome</keyword>
<protein>
    <submittedName>
        <fullName evidence="5">Outer membrane protein assembly factor BamE</fullName>
    </submittedName>
</protein>
<keyword evidence="1" id="KW-0732">Signal</keyword>
<dbReference type="PANTHER" id="PTHR37482">
    <property type="entry name" value="OUTER MEMBRANE PROTEIN ASSEMBLY FACTOR BAME"/>
    <property type="match status" value="1"/>
</dbReference>
<evidence type="ECO:0000259" key="4">
    <source>
        <dbReference type="Pfam" id="PF04355"/>
    </source>
</evidence>
<sequence>MAGLAYRGVLKGFFGATTVRVAAAFGVALSLSGCLGYDGVINRGAVIDSRKVAQVKPGMLAPQVMQALGTPSTTSTIGGDAWYYVSQRLERSAAFMPANIVDQHVLAVYFDKSRKVTRIADYGLEDGKPVDFLSRTTPVAGPDYHLIQSLLSKVSL</sequence>
<dbReference type="PANTHER" id="PTHR37482:SF1">
    <property type="entry name" value="OUTER MEMBRANE PROTEIN ASSEMBLY FACTOR BAME"/>
    <property type="match status" value="1"/>
</dbReference>
<evidence type="ECO:0000313" key="5">
    <source>
        <dbReference type="EMBL" id="QGM99121.1"/>
    </source>
</evidence>
<dbReference type="KEGG" id="mpar:F7D14_17595"/>
<dbReference type="AlphaFoldDB" id="A0A6B8M8L7"/>
<dbReference type="EMBL" id="CP044331">
    <property type="protein sequence ID" value="QGM99121.1"/>
    <property type="molecule type" value="Genomic_DNA"/>
</dbReference>
<dbReference type="Gene3D" id="3.30.1450.10">
    <property type="match status" value="1"/>
</dbReference>
<evidence type="ECO:0000313" key="6">
    <source>
        <dbReference type="Proteomes" id="UP000422569"/>
    </source>
</evidence>
<dbReference type="InterPro" id="IPR007450">
    <property type="entry name" value="BamE_dom"/>
</dbReference>